<evidence type="ECO:0000313" key="9">
    <source>
        <dbReference type="Ensembl" id="ENSPMEP00000010606.1"/>
    </source>
</evidence>
<dbReference type="Gene3D" id="2.40.50.40">
    <property type="match status" value="1"/>
</dbReference>
<evidence type="ECO:0000256" key="7">
    <source>
        <dbReference type="RuleBase" id="RU361149"/>
    </source>
</evidence>
<dbReference type="InterPro" id="IPR018048">
    <property type="entry name" value="Chemokine_CXC_CS"/>
</dbReference>
<dbReference type="SMART" id="SM00199">
    <property type="entry name" value="SCY"/>
    <property type="match status" value="1"/>
</dbReference>
<dbReference type="PRINTS" id="PR00436">
    <property type="entry name" value="INTERLEUKIN8"/>
</dbReference>
<dbReference type="FunFam" id="2.40.50.40:FF:000004">
    <property type="entry name" value="C-X-C motif chemokine"/>
    <property type="match status" value="1"/>
</dbReference>
<reference evidence="9" key="1">
    <citation type="submission" date="2025-08" db="UniProtKB">
        <authorList>
            <consortium name="Ensembl"/>
        </authorList>
    </citation>
    <scope>IDENTIFICATION</scope>
</reference>
<evidence type="ECO:0000256" key="2">
    <source>
        <dbReference type="ARBA" id="ARBA00010665"/>
    </source>
</evidence>
<dbReference type="SUPFAM" id="SSF54117">
    <property type="entry name" value="Interleukin 8-like chemokines"/>
    <property type="match status" value="1"/>
</dbReference>
<name>A0A3B3X6C4_9TELE</name>
<organism evidence="9 10">
    <name type="scientific">Poecilia mexicana</name>
    <dbReference type="NCBI Taxonomy" id="48701"/>
    <lineage>
        <taxon>Eukaryota</taxon>
        <taxon>Metazoa</taxon>
        <taxon>Chordata</taxon>
        <taxon>Craniata</taxon>
        <taxon>Vertebrata</taxon>
        <taxon>Euteleostomi</taxon>
        <taxon>Actinopterygii</taxon>
        <taxon>Neopterygii</taxon>
        <taxon>Teleostei</taxon>
        <taxon>Neoteleostei</taxon>
        <taxon>Acanthomorphata</taxon>
        <taxon>Ovalentaria</taxon>
        <taxon>Atherinomorphae</taxon>
        <taxon>Cyprinodontiformes</taxon>
        <taxon>Poeciliidae</taxon>
        <taxon>Poeciliinae</taxon>
        <taxon>Poecilia</taxon>
    </lineage>
</organism>
<dbReference type="PRINTS" id="PR00437">
    <property type="entry name" value="SMALLCYTKCXC"/>
</dbReference>
<evidence type="ECO:0000256" key="3">
    <source>
        <dbReference type="ARBA" id="ARBA00022514"/>
    </source>
</evidence>
<keyword evidence="4 7" id="KW-0964">Secreted</keyword>
<dbReference type="Pfam" id="PF00048">
    <property type="entry name" value="IL8"/>
    <property type="match status" value="1"/>
</dbReference>
<keyword evidence="3 7" id="KW-0202">Cytokine</keyword>
<dbReference type="GO" id="GO:0006955">
    <property type="term" value="P:immune response"/>
    <property type="evidence" value="ECO:0007669"/>
    <property type="project" value="InterPro"/>
</dbReference>
<dbReference type="GO" id="GO:0006952">
    <property type="term" value="P:defense response"/>
    <property type="evidence" value="ECO:0007669"/>
    <property type="project" value="InterPro"/>
</dbReference>
<evidence type="ECO:0000256" key="5">
    <source>
        <dbReference type="ARBA" id="ARBA00023157"/>
    </source>
</evidence>
<feature type="domain" description="Chemokine interleukin-8-like" evidence="8">
    <location>
        <begin position="65"/>
        <end position="126"/>
    </location>
</feature>
<evidence type="ECO:0000259" key="8">
    <source>
        <dbReference type="SMART" id="SM00199"/>
    </source>
</evidence>
<protein>
    <recommendedName>
        <fullName evidence="7">C-X-C motif chemokine</fullName>
    </recommendedName>
</protein>
<comment type="similarity">
    <text evidence="2 7">Belongs to the intercrine alpha (chemokine CxC) family.</text>
</comment>
<evidence type="ECO:0000256" key="4">
    <source>
        <dbReference type="ARBA" id="ARBA00022525"/>
    </source>
</evidence>
<dbReference type="AlphaFoldDB" id="A0A3B3X6C4"/>
<dbReference type="InterPro" id="IPR033899">
    <property type="entry name" value="CXC_Chemokine_domain"/>
</dbReference>
<keyword evidence="10" id="KW-1185">Reference proteome</keyword>
<sequence>MTPVCINIGVPRQRVSVDECCPLFSSLAKISTSSRWNKMKLCVVFVLTALLVLADGMPPISRDLNTHCRCLQVESRIIPAENLKSIKLVPEGPNCAKTEVIAGLVSGEKVCLNPQSAWVKKLVQFVLEKQTQKKRAAPKTKA</sequence>
<dbReference type="STRING" id="48701.ENSPMEP00000010606"/>
<comment type="subcellular location">
    <subcellularLocation>
        <location evidence="1 7">Secreted</location>
    </subcellularLocation>
</comment>
<dbReference type="InterPro" id="IPR039809">
    <property type="entry name" value="Chemokine_b/g/d"/>
</dbReference>
<proteinExistence type="inferred from homology"/>
<reference evidence="9" key="2">
    <citation type="submission" date="2025-09" db="UniProtKB">
        <authorList>
            <consortium name="Ensembl"/>
        </authorList>
    </citation>
    <scope>IDENTIFICATION</scope>
</reference>
<evidence type="ECO:0000256" key="6">
    <source>
        <dbReference type="ARBA" id="ARBA00054901"/>
    </source>
</evidence>
<dbReference type="InterPro" id="IPR001811">
    <property type="entry name" value="Chemokine_IL8-like_dom"/>
</dbReference>
<dbReference type="PANTHER" id="PTHR12015:SF195">
    <property type="entry name" value="CHEMOKINE INTERLEUKIN-8-LIKE DOMAIN-CONTAINING PROTEIN"/>
    <property type="match status" value="1"/>
</dbReference>
<keyword evidence="7" id="KW-0145">Chemotaxis</keyword>
<dbReference type="PROSITE" id="PS00471">
    <property type="entry name" value="SMALL_CYTOKINES_CXC"/>
    <property type="match status" value="1"/>
</dbReference>
<comment type="function">
    <text evidence="6">Ligand for cxcr3.2. Chemotactic for macrophages.</text>
</comment>
<evidence type="ECO:0000256" key="1">
    <source>
        <dbReference type="ARBA" id="ARBA00004613"/>
    </source>
</evidence>
<dbReference type="GO" id="GO:0005615">
    <property type="term" value="C:extracellular space"/>
    <property type="evidence" value="ECO:0007669"/>
    <property type="project" value="UniProtKB-UniRule"/>
</dbReference>
<dbReference type="CDD" id="cd00273">
    <property type="entry name" value="Chemokine_CXC"/>
    <property type="match status" value="1"/>
</dbReference>
<dbReference type="GO" id="GO:0008009">
    <property type="term" value="F:chemokine activity"/>
    <property type="evidence" value="ECO:0007669"/>
    <property type="project" value="InterPro"/>
</dbReference>
<dbReference type="Proteomes" id="UP000261480">
    <property type="component" value="Unplaced"/>
</dbReference>
<dbReference type="GO" id="GO:0042056">
    <property type="term" value="F:chemoattractant activity"/>
    <property type="evidence" value="ECO:0007669"/>
    <property type="project" value="UniProtKB-ARBA"/>
</dbReference>
<dbReference type="InterPro" id="IPR036048">
    <property type="entry name" value="Interleukin_8-like_sf"/>
</dbReference>
<dbReference type="Ensembl" id="ENSPMET00000017502.1">
    <property type="protein sequence ID" value="ENSPMEP00000010606.1"/>
    <property type="gene ID" value="ENSPMEG00000012563.1"/>
</dbReference>
<keyword evidence="5" id="KW-1015">Disulfide bond</keyword>
<dbReference type="PANTHER" id="PTHR12015">
    <property type="entry name" value="SMALL INDUCIBLE CYTOKINE A"/>
    <property type="match status" value="1"/>
</dbReference>
<evidence type="ECO:0000313" key="10">
    <source>
        <dbReference type="Proteomes" id="UP000261480"/>
    </source>
</evidence>
<dbReference type="InterPro" id="IPR001089">
    <property type="entry name" value="Chemokine_CXC"/>
</dbReference>
<accession>A0A3B3X6C4</accession>